<evidence type="ECO:0000313" key="2">
    <source>
        <dbReference type="EMBL" id="RAL46041.1"/>
    </source>
</evidence>
<sequence length="293" mass="33698">MMVNLIHSSHSCNIIQTRGGFCQLNSNIQVVMSTEGHCAVSFYLLFLAILHTTAQKTLPKAPPPCDDALYMGGVYVGGYALDKVIPLTVVIVIAGVIAVVLFKKQYIDRHGLFLAIWLLLLFGSDVLDTWDVRALTATLNDLHVLVNTLGFGYWLRLAVKGWNKENKRPPSDIFFQIAAWFLMFILSWVEYTIRLVLRNKKYFRVYNWYSISIGFISMVENYWTKSMETKMDEWKSKFIKHVENSFSNFISVCEEDHRNENMVEFDTELNDFVTLFSVLVAQQREALIVAQQP</sequence>
<dbReference type="Proteomes" id="UP000249390">
    <property type="component" value="Unassembled WGS sequence"/>
</dbReference>
<gene>
    <name evidence="2" type="ORF">DM860_006195</name>
</gene>
<name>A0A328DP99_9ASTE</name>
<organism evidence="2 3">
    <name type="scientific">Cuscuta australis</name>
    <dbReference type="NCBI Taxonomy" id="267555"/>
    <lineage>
        <taxon>Eukaryota</taxon>
        <taxon>Viridiplantae</taxon>
        <taxon>Streptophyta</taxon>
        <taxon>Embryophyta</taxon>
        <taxon>Tracheophyta</taxon>
        <taxon>Spermatophyta</taxon>
        <taxon>Magnoliopsida</taxon>
        <taxon>eudicotyledons</taxon>
        <taxon>Gunneridae</taxon>
        <taxon>Pentapetalae</taxon>
        <taxon>asterids</taxon>
        <taxon>lamiids</taxon>
        <taxon>Solanales</taxon>
        <taxon>Convolvulaceae</taxon>
        <taxon>Cuscuteae</taxon>
        <taxon>Cuscuta</taxon>
        <taxon>Cuscuta subgen. Grammica</taxon>
        <taxon>Cuscuta sect. Cleistogrammica</taxon>
    </lineage>
</organism>
<feature type="transmembrane region" description="Helical" evidence="1">
    <location>
        <begin position="205"/>
        <end position="223"/>
    </location>
</feature>
<keyword evidence="1" id="KW-0472">Membrane</keyword>
<feature type="transmembrane region" description="Helical" evidence="1">
    <location>
        <begin position="84"/>
        <end position="102"/>
    </location>
</feature>
<evidence type="ECO:0000256" key="1">
    <source>
        <dbReference type="SAM" id="Phobius"/>
    </source>
</evidence>
<comment type="caution">
    <text evidence="2">The sequence shown here is derived from an EMBL/GenBank/DDBJ whole genome shotgun (WGS) entry which is preliminary data.</text>
</comment>
<proteinExistence type="predicted"/>
<dbReference type="AlphaFoldDB" id="A0A328DP99"/>
<feature type="transmembrane region" description="Helical" evidence="1">
    <location>
        <begin position="171"/>
        <end position="193"/>
    </location>
</feature>
<evidence type="ECO:0000313" key="3">
    <source>
        <dbReference type="Proteomes" id="UP000249390"/>
    </source>
</evidence>
<reference evidence="2 3" key="1">
    <citation type="submission" date="2018-06" db="EMBL/GenBank/DDBJ databases">
        <title>The Genome of Cuscuta australis (Dodder) Provides Insight into the Evolution of Plant Parasitism.</title>
        <authorList>
            <person name="Liu H."/>
        </authorList>
    </citation>
    <scope>NUCLEOTIDE SEQUENCE [LARGE SCALE GENOMIC DNA]</scope>
    <source>
        <strain evidence="3">cv. Yunnan</strain>
        <tissue evidence="2">Vines</tissue>
    </source>
</reference>
<accession>A0A328DP99</accession>
<keyword evidence="1" id="KW-1133">Transmembrane helix</keyword>
<keyword evidence="3" id="KW-1185">Reference proteome</keyword>
<dbReference type="EMBL" id="NQVE01000125">
    <property type="protein sequence ID" value="RAL46041.1"/>
    <property type="molecule type" value="Genomic_DNA"/>
</dbReference>
<feature type="transmembrane region" description="Helical" evidence="1">
    <location>
        <begin position="111"/>
        <end position="130"/>
    </location>
</feature>
<protein>
    <submittedName>
        <fullName evidence="2">Uncharacterized protein</fullName>
    </submittedName>
</protein>
<keyword evidence="1" id="KW-0812">Transmembrane</keyword>